<evidence type="ECO:0000313" key="2">
    <source>
        <dbReference type="EMBL" id="KAF7572892.1"/>
    </source>
</evidence>
<evidence type="ECO:0000313" key="4">
    <source>
        <dbReference type="Proteomes" id="UP000245464"/>
    </source>
</evidence>
<name>A0A2W1CPC8_9PLEO</name>
<dbReference type="PANTHER" id="PTHR41805:SF1">
    <property type="entry name" value="RRNA-PROCESSING PROTEIN FYV7"/>
    <property type="match status" value="1"/>
</dbReference>
<proteinExistence type="predicted"/>
<reference evidence="5" key="4">
    <citation type="journal article" date="2022" name="Microb. Genom.">
        <title>A global pangenome for the wheat fungal pathogen Pyrenophora tritici-repentis and prediction of effector protein structural homology.</title>
        <authorList>
            <person name="Moolhuijzen P.M."/>
            <person name="See P.T."/>
            <person name="Shi G."/>
            <person name="Powell H.R."/>
            <person name="Cockram J."/>
            <person name="Jorgensen L.N."/>
            <person name="Benslimane H."/>
            <person name="Strelkov S.E."/>
            <person name="Turner J."/>
            <person name="Liu Z."/>
            <person name="Moffat C.S."/>
        </authorList>
    </citation>
    <scope>NUCLEOTIDE SEQUENCE [LARGE SCALE GENOMIC DNA]</scope>
</reference>
<feature type="compositionally biased region" description="Basic and acidic residues" evidence="1">
    <location>
        <begin position="90"/>
        <end position="105"/>
    </location>
</feature>
<feature type="region of interest" description="Disordered" evidence="1">
    <location>
        <begin position="1"/>
        <end position="36"/>
    </location>
</feature>
<sequence>MGVKPRHEKGGESSAWKQKKGFKIGPANLPDGTHRRKIEKIKKSLIEKAKIKKQYAKLKAREETEATAPRKSVYEREADNTTDPVPEPSLEPHPDRVAMLEEKSPEPQGTRYIERQERRRRPQPFQKESEVTRKKREEAEERQKAREEADRERQKKIAERERFRKTMAKARGGPNGKRKLGRESTILLAKAQRLMAKT</sequence>
<dbReference type="EMBL" id="NRDI02000032">
    <property type="protein sequence ID" value="KAI1507794.1"/>
    <property type="molecule type" value="Genomic_DNA"/>
</dbReference>
<reference evidence="3" key="2">
    <citation type="submission" date="2021-05" db="EMBL/GenBank/DDBJ databases">
        <authorList>
            <person name="Moolhuijzen P.M."/>
            <person name="Moffat C.S."/>
        </authorList>
    </citation>
    <scope>NUCLEOTIDE SEQUENCE</scope>
    <source>
        <strain evidence="3">86-124</strain>
    </source>
</reference>
<feature type="region of interest" description="Disordered" evidence="1">
    <location>
        <begin position="53"/>
        <end position="186"/>
    </location>
</feature>
<accession>A0A2W1CPC8</accession>
<dbReference type="Proteomes" id="UP000249757">
    <property type="component" value="Unassembled WGS sequence"/>
</dbReference>
<dbReference type="AlphaFoldDB" id="A0A2W1CPC8"/>
<comment type="caution">
    <text evidence="2">The sequence shown here is derived from an EMBL/GenBank/DDBJ whole genome shotgun (WGS) entry which is preliminary data.</text>
</comment>
<feature type="compositionally biased region" description="Basic and acidic residues" evidence="1">
    <location>
        <begin position="127"/>
        <end position="164"/>
    </location>
</feature>
<protein>
    <submittedName>
        <fullName evidence="2">rRNA-processing multi-domain protein</fullName>
    </submittedName>
</protein>
<evidence type="ECO:0000256" key="1">
    <source>
        <dbReference type="SAM" id="MobiDB-lite"/>
    </source>
</evidence>
<dbReference type="PANTHER" id="PTHR41805">
    <property type="entry name" value="EXPRESSED PROTEIN"/>
    <property type="match status" value="1"/>
</dbReference>
<reference evidence="2" key="1">
    <citation type="journal article" date="2018" name="BMC Genomics">
        <title>Comparative genomics of the wheat fungal pathogen Pyrenophora tritici-repentis reveals chromosomal variations and genome plasticity.</title>
        <authorList>
            <person name="Moolhuijzen P."/>
            <person name="See P.T."/>
            <person name="Hane J.K."/>
            <person name="Shi G."/>
            <person name="Liu Z."/>
            <person name="Oliver R.P."/>
            <person name="Moffat C.S."/>
        </authorList>
    </citation>
    <scope>NUCLEOTIDE SEQUENCE [LARGE SCALE GENOMIC DNA]</scope>
    <source>
        <strain evidence="2">M4</strain>
    </source>
</reference>
<evidence type="ECO:0000313" key="3">
    <source>
        <dbReference type="EMBL" id="KAI1507794.1"/>
    </source>
</evidence>
<evidence type="ECO:0000313" key="5">
    <source>
        <dbReference type="Proteomes" id="UP000249757"/>
    </source>
</evidence>
<gene>
    <name evidence="3" type="ORF">Ptr86124_013208</name>
    <name evidence="2" type="ORF">PtrM4_077970</name>
</gene>
<dbReference type="Proteomes" id="UP000245464">
    <property type="component" value="Chromosome 3"/>
</dbReference>
<keyword evidence="5" id="KW-1185">Reference proteome</keyword>
<dbReference type="OMA" id="RTKEANV"/>
<organism evidence="2 4">
    <name type="scientific">Pyrenophora tritici-repentis</name>
    <dbReference type="NCBI Taxonomy" id="45151"/>
    <lineage>
        <taxon>Eukaryota</taxon>
        <taxon>Fungi</taxon>
        <taxon>Dikarya</taxon>
        <taxon>Ascomycota</taxon>
        <taxon>Pezizomycotina</taxon>
        <taxon>Dothideomycetes</taxon>
        <taxon>Pleosporomycetidae</taxon>
        <taxon>Pleosporales</taxon>
        <taxon>Pleosporineae</taxon>
        <taxon>Pleosporaceae</taxon>
        <taxon>Pyrenophora</taxon>
    </lineage>
</organism>
<dbReference type="EMBL" id="NQIK02000003">
    <property type="protein sequence ID" value="KAF7572892.1"/>
    <property type="molecule type" value="Genomic_DNA"/>
</dbReference>
<reference evidence="3" key="3">
    <citation type="journal article" date="2022" name="bioRxiv">
        <title>A global pangenome for the wheat fungal pathogen Pyrenophora tritici-repentis and prediction of effector protein structural homology.</title>
        <authorList>
            <person name="Moolhuijzen P."/>
            <person name="See P.T."/>
            <person name="Shi G."/>
            <person name="Powell H.R."/>
            <person name="Cockram J."/>
            <person name="Jorgensen L.N."/>
            <person name="Benslimane H."/>
            <person name="Strelkov S.E."/>
            <person name="Turner J."/>
            <person name="Liu Z."/>
            <person name="Moffat C.S."/>
        </authorList>
    </citation>
    <scope>NUCLEOTIDE SEQUENCE</scope>
    <source>
        <strain evidence="3">86-124</strain>
    </source>
</reference>